<dbReference type="InterPro" id="IPR014352">
    <property type="entry name" value="FERM/acyl-CoA-bd_prot_sf"/>
</dbReference>
<feature type="region of interest" description="Disordered" evidence="1">
    <location>
        <begin position="1078"/>
        <end position="1134"/>
    </location>
</feature>
<feature type="compositionally biased region" description="Low complexity" evidence="1">
    <location>
        <begin position="440"/>
        <end position="457"/>
    </location>
</feature>
<feature type="region of interest" description="Disordered" evidence="1">
    <location>
        <begin position="679"/>
        <end position="865"/>
    </location>
</feature>
<feature type="compositionally biased region" description="Polar residues" evidence="1">
    <location>
        <begin position="705"/>
        <end position="720"/>
    </location>
</feature>
<accession>A0A1W0WVB9</accession>
<reference evidence="4" key="1">
    <citation type="submission" date="2017-01" db="EMBL/GenBank/DDBJ databases">
        <title>Comparative genomics of anhydrobiosis in the tardigrade Hypsibius dujardini.</title>
        <authorList>
            <person name="Yoshida Y."/>
            <person name="Koutsovoulos G."/>
            <person name="Laetsch D."/>
            <person name="Stevens L."/>
            <person name="Kumar S."/>
            <person name="Horikawa D."/>
            <person name="Ishino K."/>
            <person name="Komine S."/>
            <person name="Tomita M."/>
            <person name="Blaxter M."/>
            <person name="Arakawa K."/>
        </authorList>
    </citation>
    <scope>NUCLEOTIDE SEQUENCE [LARGE SCALE GENOMIC DNA]</scope>
    <source>
        <strain evidence="4">Z151</strain>
    </source>
</reference>
<feature type="region of interest" description="Disordered" evidence="1">
    <location>
        <begin position="1025"/>
        <end position="1052"/>
    </location>
</feature>
<dbReference type="SMART" id="SM01196">
    <property type="entry name" value="FERM_C"/>
    <property type="match status" value="1"/>
</dbReference>
<feature type="region of interest" description="Disordered" evidence="1">
    <location>
        <begin position="989"/>
        <end position="1013"/>
    </location>
</feature>
<feature type="compositionally biased region" description="Polar residues" evidence="1">
    <location>
        <begin position="997"/>
        <end position="1006"/>
    </location>
</feature>
<dbReference type="InterPro" id="IPR000299">
    <property type="entry name" value="FERM_domain"/>
</dbReference>
<organism evidence="3 4">
    <name type="scientific">Hypsibius exemplaris</name>
    <name type="common">Freshwater tardigrade</name>
    <dbReference type="NCBI Taxonomy" id="2072580"/>
    <lineage>
        <taxon>Eukaryota</taxon>
        <taxon>Metazoa</taxon>
        <taxon>Ecdysozoa</taxon>
        <taxon>Tardigrada</taxon>
        <taxon>Eutardigrada</taxon>
        <taxon>Parachela</taxon>
        <taxon>Hypsibioidea</taxon>
        <taxon>Hypsibiidae</taxon>
        <taxon>Hypsibius</taxon>
    </lineage>
</organism>
<feature type="compositionally biased region" description="Basic and acidic residues" evidence="1">
    <location>
        <begin position="840"/>
        <end position="863"/>
    </location>
</feature>
<dbReference type="GO" id="GO:0031032">
    <property type="term" value="P:actomyosin structure organization"/>
    <property type="evidence" value="ECO:0007669"/>
    <property type="project" value="TreeGrafter"/>
</dbReference>
<evidence type="ECO:0000256" key="1">
    <source>
        <dbReference type="SAM" id="MobiDB-lite"/>
    </source>
</evidence>
<feature type="compositionally biased region" description="Pro residues" evidence="1">
    <location>
        <begin position="752"/>
        <end position="769"/>
    </location>
</feature>
<dbReference type="InterPro" id="IPR018980">
    <property type="entry name" value="FERM_PH-like_C"/>
</dbReference>
<dbReference type="Gene3D" id="2.30.29.30">
    <property type="entry name" value="Pleckstrin-homology domain (PH domain)/Phosphotyrosine-binding domain (PTB)"/>
    <property type="match status" value="1"/>
</dbReference>
<dbReference type="PROSITE" id="PS00661">
    <property type="entry name" value="FERM_2"/>
    <property type="match status" value="1"/>
</dbReference>
<dbReference type="Pfam" id="PF09379">
    <property type="entry name" value="FERM_N"/>
    <property type="match status" value="1"/>
</dbReference>
<feature type="compositionally biased region" description="Polar residues" evidence="1">
    <location>
        <begin position="524"/>
        <end position="533"/>
    </location>
</feature>
<dbReference type="SMART" id="SM00295">
    <property type="entry name" value="B41"/>
    <property type="match status" value="1"/>
</dbReference>
<keyword evidence="4" id="KW-1185">Reference proteome</keyword>
<proteinExistence type="predicted"/>
<protein>
    <submittedName>
        <fullName evidence="3">Band 4.1-like protein 4A</fullName>
    </submittedName>
</protein>
<dbReference type="SUPFAM" id="SSF54236">
    <property type="entry name" value="Ubiquitin-like"/>
    <property type="match status" value="1"/>
</dbReference>
<feature type="compositionally biased region" description="Polar residues" evidence="1">
    <location>
        <begin position="367"/>
        <end position="380"/>
    </location>
</feature>
<dbReference type="EMBL" id="MTYJ01000042">
    <property type="protein sequence ID" value="OQV19142.1"/>
    <property type="molecule type" value="Genomic_DNA"/>
</dbReference>
<dbReference type="CDD" id="cd14473">
    <property type="entry name" value="FERM_B-lobe"/>
    <property type="match status" value="1"/>
</dbReference>
<dbReference type="InterPro" id="IPR019749">
    <property type="entry name" value="Band_41_domain"/>
</dbReference>
<dbReference type="SUPFAM" id="SSF50729">
    <property type="entry name" value="PH domain-like"/>
    <property type="match status" value="1"/>
</dbReference>
<feature type="region of interest" description="Disordered" evidence="1">
    <location>
        <begin position="431"/>
        <end position="465"/>
    </location>
</feature>
<comment type="caution">
    <text evidence="3">The sequence shown here is derived from an EMBL/GenBank/DDBJ whole genome shotgun (WGS) entry which is preliminary data.</text>
</comment>
<feature type="compositionally biased region" description="Basic and acidic residues" evidence="1">
    <location>
        <begin position="348"/>
        <end position="360"/>
    </location>
</feature>
<feature type="region of interest" description="Disordered" evidence="1">
    <location>
        <begin position="332"/>
        <end position="397"/>
    </location>
</feature>
<dbReference type="PRINTS" id="PR00935">
    <property type="entry name" value="BAND41"/>
</dbReference>
<feature type="compositionally biased region" description="Polar residues" evidence="1">
    <location>
        <begin position="808"/>
        <end position="820"/>
    </location>
</feature>
<dbReference type="InterPro" id="IPR035963">
    <property type="entry name" value="FERM_2"/>
</dbReference>
<dbReference type="Pfam" id="PF00373">
    <property type="entry name" value="FERM_M"/>
    <property type="match status" value="1"/>
</dbReference>
<feature type="compositionally biased region" description="Low complexity" evidence="1">
    <location>
        <begin position="1095"/>
        <end position="1112"/>
    </location>
</feature>
<evidence type="ECO:0000313" key="3">
    <source>
        <dbReference type="EMBL" id="OQV19142.1"/>
    </source>
</evidence>
<feature type="domain" description="FERM" evidence="2">
    <location>
        <begin position="11"/>
        <end position="312"/>
    </location>
</feature>
<dbReference type="InterPro" id="IPR011993">
    <property type="entry name" value="PH-like_dom_sf"/>
</dbReference>
<feature type="compositionally biased region" description="Pro residues" evidence="1">
    <location>
        <begin position="776"/>
        <end position="796"/>
    </location>
</feature>
<feature type="compositionally biased region" description="Polar residues" evidence="1">
    <location>
        <begin position="505"/>
        <end position="514"/>
    </location>
</feature>
<dbReference type="GO" id="GO:0005856">
    <property type="term" value="C:cytoskeleton"/>
    <property type="evidence" value="ECO:0007669"/>
    <property type="project" value="TreeGrafter"/>
</dbReference>
<dbReference type="PANTHER" id="PTHR23280">
    <property type="entry name" value="4.1 G PROTEIN"/>
    <property type="match status" value="1"/>
</dbReference>
<dbReference type="AlphaFoldDB" id="A0A1W0WVB9"/>
<dbReference type="CDD" id="cd01765">
    <property type="entry name" value="FERM_F0_F1"/>
    <property type="match status" value="1"/>
</dbReference>
<feature type="compositionally biased region" description="Polar residues" evidence="1">
    <location>
        <begin position="685"/>
        <end position="696"/>
    </location>
</feature>
<name>A0A1W0WVB9_HYPEX</name>
<dbReference type="SUPFAM" id="SSF47031">
    <property type="entry name" value="Second domain of FERM"/>
    <property type="match status" value="1"/>
</dbReference>
<dbReference type="InterPro" id="IPR029071">
    <property type="entry name" value="Ubiquitin-like_domsf"/>
</dbReference>
<dbReference type="Proteomes" id="UP000192578">
    <property type="component" value="Unassembled WGS sequence"/>
</dbReference>
<feature type="region of interest" description="Disordered" evidence="1">
    <location>
        <begin position="502"/>
        <end position="533"/>
    </location>
</feature>
<feature type="compositionally biased region" description="Polar residues" evidence="1">
    <location>
        <begin position="1117"/>
        <end position="1127"/>
    </location>
</feature>
<dbReference type="InterPro" id="IPR019748">
    <property type="entry name" value="FERM_central"/>
</dbReference>
<dbReference type="InterPro" id="IPR019747">
    <property type="entry name" value="FERM_CS"/>
</dbReference>
<sequence>MFWFPLRDRLVCLKVILLDHRELEYDCKASVKGKEFLDFVLDSLRLLEREYFGLRYMDDVGQVQWLDTTKSLRKQLNKCMEPYVFYFSVKFYASAPELLLEERTRYQFFLQLKRDILHQNLSAPDEALADLGAFALQSEIGSYEPARHEPGYASEFTRSNFAPDPAHGRLVKAIEMKHQTLRGQKQADAECAFLARARRLDLYGVDMHPVQSDGSGDADSFLGLSPFGVLLIQNDQIMGMYAWPIITKIDKDVQWPLLSSLSSALRTASVMIHVRGKDGINYSYGFRLATKEACRHLWRTAREHCDFQRKLRGERARPSSISSRISRFSSRFRSSSRADSETTSGETSVDRRAHRSEPVFRRAKSTEVPSRQSLTKSASARQRLHSASVIQEDETRSMMRPEFDSAGRRVYHSEMLVDTTMDEITELRPAPAVGRGRNVPPSSRRSESPMSMQSSFSTCPRRYPPYPAQSVIMEQDNDNDSVFSDSSRMSHVTGHDINRKRKVSTVGQSNSSGGSEEAGHVAVGTSQRASTTLRTSLVPARRRKMGRNQTHDGIAIQQALAQLSQPQSPSQYASLGRDMSLPDRLAAIMQPMQPVKSQTMVSGGRPRPPLSLNPNLGKSMNQLSYVAPLSPSIKDVQVAMDGFPLFSVNPADTLYLNSNTLNPPITPSAKLKGFEKFSFGGGSSALQPRSPSTRDSPMTMMPVSASWTAGENSVEFSLQRTPPPPSATKSRSFDFQLDAPQPPRTAPTEGAPQPPRPAPTEGAPQPPRTAPTEGAPQPPRPVPTEGAPQPPRPVPTEVPLARPIHVRSISSSDATKQNPSAPRMPMRSRLRSDGCFQSTSREHDYEDADRYTRTPSNDVDRHAVNSPMLSPFPIIPPPTPFTEETISSPPAIPARNLITCKSTAKRLGLGGGPPARNDSFTAALKSSDIEMQSLKSDVVVFPERRPSAEEASPLFDSVPVPQTSHVVVEADVHVSNGYDHRRSSEQVYDALPMGNPKLSNGRSKTSLLGCGQPLLPSTASNQMYFEMNGHDSGKDSQTSGGGQSWRKAGYPVTPVHPVQLPSVLSTNCPSSISHPLAMVHSKRRESSEKKNAWLSPSGSAGTSSSNSSASPTDENDPTSFGSPQDSHSSLKKLQAIYSNDNGYAMYTDI</sequence>
<gene>
    <name evidence="3" type="ORF">BV898_06782</name>
</gene>
<dbReference type="InterPro" id="IPR018979">
    <property type="entry name" value="FERM_N"/>
</dbReference>
<evidence type="ECO:0000259" key="2">
    <source>
        <dbReference type="PROSITE" id="PS50057"/>
    </source>
</evidence>
<dbReference type="PANTHER" id="PTHR23280:SF4">
    <property type="entry name" value="BAND 4.1-LIKE PROTEIN 4A"/>
    <property type="match status" value="1"/>
</dbReference>
<dbReference type="Gene3D" id="1.20.80.10">
    <property type="match status" value="1"/>
</dbReference>
<dbReference type="PROSITE" id="PS50057">
    <property type="entry name" value="FERM_3"/>
    <property type="match status" value="1"/>
</dbReference>
<dbReference type="OrthoDB" id="6235974at2759"/>
<dbReference type="Gene3D" id="3.10.20.90">
    <property type="entry name" value="Phosphatidylinositol 3-kinase Catalytic Subunit, Chain A, domain 1"/>
    <property type="match status" value="1"/>
</dbReference>
<evidence type="ECO:0000313" key="4">
    <source>
        <dbReference type="Proteomes" id="UP000192578"/>
    </source>
</evidence>